<sequence length="294" mass="33311">MEGLNQKPVPEKQVPDKQGTDGMDKKAKDILFKTYWKSGWLDKPHTDAEDFAYAKSRGLMFDPVTISHDDCVGEIIALRESVHRDTVARAFLCSLSLRRLDWRSGIASYGIAGYIVPHIYTPAVSGYSRGADGTVEYTSCTCGVCRDLKYGIIGDELYKDADINVLNFERIKWGGVRHGELLYTWFDLCRFSREEIPEPSGSDRDIFREILKTIGTSGNGDYPGSLEKRLTAAVRSSQNERRILIEILACIGVLKPGSYERPMRGKDDWTFAGYWRGEDRYDEDAVETLFGRYL</sequence>
<evidence type="ECO:0000313" key="2">
    <source>
        <dbReference type="EMBL" id="QQO09129.1"/>
    </source>
</evidence>
<keyword evidence="3" id="KW-1185">Reference proteome</keyword>
<name>A0A7T7XMK7_9SPIR</name>
<organism evidence="2 3">
    <name type="scientific">Breznakiella homolactica</name>
    <dbReference type="NCBI Taxonomy" id="2798577"/>
    <lineage>
        <taxon>Bacteria</taxon>
        <taxon>Pseudomonadati</taxon>
        <taxon>Spirochaetota</taxon>
        <taxon>Spirochaetia</taxon>
        <taxon>Spirochaetales</taxon>
        <taxon>Breznakiellaceae</taxon>
        <taxon>Breznakiella</taxon>
    </lineage>
</organism>
<reference evidence="2" key="1">
    <citation type="submission" date="2021-01" db="EMBL/GenBank/DDBJ databases">
        <title>Description of Breznakiella homolactica.</title>
        <authorList>
            <person name="Song Y."/>
            <person name="Brune A."/>
        </authorList>
    </citation>
    <scope>NUCLEOTIDE SEQUENCE</scope>
    <source>
        <strain evidence="2">RmG30</strain>
    </source>
</reference>
<dbReference type="EMBL" id="CP067089">
    <property type="protein sequence ID" value="QQO09129.1"/>
    <property type="molecule type" value="Genomic_DNA"/>
</dbReference>
<proteinExistence type="predicted"/>
<dbReference type="Proteomes" id="UP000595917">
    <property type="component" value="Chromosome"/>
</dbReference>
<feature type="compositionally biased region" description="Basic and acidic residues" evidence="1">
    <location>
        <begin position="9"/>
        <end position="24"/>
    </location>
</feature>
<dbReference type="RefSeq" id="WP_215626434.1">
    <property type="nucleotide sequence ID" value="NZ_CP067089.2"/>
</dbReference>
<accession>A0A7T7XMK7</accession>
<gene>
    <name evidence="2" type="ORF">JFL75_19710</name>
</gene>
<feature type="region of interest" description="Disordered" evidence="1">
    <location>
        <begin position="1"/>
        <end position="24"/>
    </location>
</feature>
<evidence type="ECO:0000313" key="3">
    <source>
        <dbReference type="Proteomes" id="UP000595917"/>
    </source>
</evidence>
<dbReference type="KEGG" id="bhc:JFL75_19710"/>
<dbReference type="AlphaFoldDB" id="A0A7T7XMK7"/>
<evidence type="ECO:0000256" key="1">
    <source>
        <dbReference type="SAM" id="MobiDB-lite"/>
    </source>
</evidence>
<protein>
    <submittedName>
        <fullName evidence="2">Uncharacterized protein</fullName>
    </submittedName>
</protein>